<proteinExistence type="inferred from homology"/>
<comment type="similarity">
    <text evidence="2">Belongs to the citrate synthase family.</text>
</comment>
<dbReference type="InterPro" id="IPR036969">
    <property type="entry name" value="Citrate_synthase_sf"/>
</dbReference>
<dbReference type="Gene3D" id="1.10.230.10">
    <property type="entry name" value="Cytochrome P450-Terp, domain 2"/>
    <property type="match status" value="1"/>
</dbReference>
<comment type="pathway">
    <text evidence="1">Carbohydrate metabolism; tricarboxylic acid cycle; isocitrate from oxaloacetate: step 1/2.</text>
</comment>
<gene>
    <name evidence="5" type="ORF">CEW88_07710</name>
</gene>
<accession>A0A2U8HCR9</accession>
<dbReference type="InterPro" id="IPR016143">
    <property type="entry name" value="Citrate_synth-like_sm_a-sub"/>
</dbReference>
<sequence length="384" mass="40568">MINIINMNVMDWIDASAACALLGVKPQTLYAYVSRGQLRAEADSQDARRSLYFRPDVEALLRQNRRPRARSEVAEQAIRWGDPVLVTAISEVRDGMLWLRGRSVEACAETMTPEQMAAHLCGFDRLDLPDVPWSGEGGTPVGRAMQALAGAVGGAVPIADLGASERAAEAGRLISLVINALLGQAGGGALQARFAGAWGLDRGGEDEIRRALVLLSDHELNPSTFAVRIAASTGASLPAALLCGVATLSGPRHGGASALARAALEAALQGDLEAFLSARTGQSPYGFGHGHPLYPDGDPRARLLLERLPHDHPVRQAQRELARTLGLAPNVDTGLAALELGWGLPRDAGFTIFAAGRLAGWIAHALEQASSGAPIRPRARYAAE</sequence>
<dbReference type="EMBL" id="CP022189">
    <property type="protein sequence ID" value="AWI83573.1"/>
    <property type="molecule type" value="Genomic_DNA"/>
</dbReference>
<dbReference type="InterPro" id="IPR002020">
    <property type="entry name" value="Citrate_synthase"/>
</dbReference>
<dbReference type="GO" id="GO:0005975">
    <property type="term" value="P:carbohydrate metabolic process"/>
    <property type="evidence" value="ECO:0007669"/>
    <property type="project" value="TreeGrafter"/>
</dbReference>
<dbReference type="GO" id="GO:0005829">
    <property type="term" value="C:cytosol"/>
    <property type="evidence" value="ECO:0007669"/>
    <property type="project" value="TreeGrafter"/>
</dbReference>
<dbReference type="PRINTS" id="PR00143">
    <property type="entry name" value="CITRTSNTHASE"/>
</dbReference>
<protein>
    <recommendedName>
        <fullName evidence="3">citrate synthase (unknown stereospecificity)</fullName>
        <ecNumber evidence="3">2.3.3.16</ecNumber>
    </recommendedName>
</protein>
<evidence type="ECO:0000256" key="1">
    <source>
        <dbReference type="ARBA" id="ARBA00004751"/>
    </source>
</evidence>
<evidence type="ECO:0000256" key="2">
    <source>
        <dbReference type="ARBA" id="ARBA00010566"/>
    </source>
</evidence>
<organism evidence="5 6">
    <name type="scientific">Alloyangia pacifica</name>
    <dbReference type="NCBI Taxonomy" id="311180"/>
    <lineage>
        <taxon>Bacteria</taxon>
        <taxon>Pseudomonadati</taxon>
        <taxon>Pseudomonadota</taxon>
        <taxon>Alphaproteobacteria</taxon>
        <taxon>Rhodobacterales</taxon>
        <taxon>Roseobacteraceae</taxon>
        <taxon>Alloyangia</taxon>
    </lineage>
</organism>
<dbReference type="EC" id="2.3.3.16" evidence="3"/>
<dbReference type="GO" id="GO:0006099">
    <property type="term" value="P:tricarboxylic acid cycle"/>
    <property type="evidence" value="ECO:0007669"/>
    <property type="project" value="UniProtKB-UniPathway"/>
</dbReference>
<keyword evidence="4" id="KW-0808">Transferase</keyword>
<dbReference type="Gene3D" id="1.10.580.10">
    <property type="entry name" value="Citrate Synthase, domain 1"/>
    <property type="match status" value="1"/>
</dbReference>
<dbReference type="InterPro" id="IPR016142">
    <property type="entry name" value="Citrate_synth-like_lrg_a-sub"/>
</dbReference>
<evidence type="ECO:0000313" key="6">
    <source>
        <dbReference type="Proteomes" id="UP000244915"/>
    </source>
</evidence>
<dbReference type="GO" id="GO:0036440">
    <property type="term" value="F:citrate synthase activity"/>
    <property type="evidence" value="ECO:0007669"/>
    <property type="project" value="UniProtKB-EC"/>
</dbReference>
<dbReference type="Pfam" id="PF00285">
    <property type="entry name" value="Citrate_synt"/>
    <property type="match status" value="1"/>
</dbReference>
<dbReference type="CDD" id="cd06102">
    <property type="entry name" value="citrate_synt_like_2"/>
    <property type="match status" value="1"/>
</dbReference>
<evidence type="ECO:0000313" key="5">
    <source>
        <dbReference type="EMBL" id="AWI83573.1"/>
    </source>
</evidence>
<dbReference type="UniPathway" id="UPA00223">
    <property type="reaction ID" value="UER00717"/>
</dbReference>
<evidence type="ECO:0000256" key="4">
    <source>
        <dbReference type="ARBA" id="ARBA00022679"/>
    </source>
</evidence>
<dbReference type="AlphaFoldDB" id="A0A2U8HCR9"/>
<dbReference type="SUPFAM" id="SSF48256">
    <property type="entry name" value="Citrate synthase"/>
    <property type="match status" value="1"/>
</dbReference>
<reference evidence="5 6" key="1">
    <citation type="submission" date="2017-06" db="EMBL/GenBank/DDBJ databases">
        <title>Yangia sp. YSBP01 complete genome sequence.</title>
        <authorList>
            <person name="Woo J.-H."/>
            <person name="Kim H.-S."/>
        </authorList>
    </citation>
    <scope>NUCLEOTIDE SEQUENCE [LARGE SCALE GENOMIC DNA]</scope>
    <source>
        <strain evidence="5 6">YSBP01</strain>
    </source>
</reference>
<evidence type="ECO:0000256" key="3">
    <source>
        <dbReference type="ARBA" id="ARBA00012972"/>
    </source>
</evidence>
<dbReference type="KEGG" id="ypac:CEW88_07710"/>
<name>A0A2U8HCR9_9RHOB</name>
<dbReference type="PANTHER" id="PTHR11739">
    <property type="entry name" value="CITRATE SYNTHASE"/>
    <property type="match status" value="1"/>
</dbReference>
<dbReference type="PANTHER" id="PTHR11739:SF4">
    <property type="entry name" value="CITRATE SYNTHASE, PEROXISOMAL"/>
    <property type="match status" value="1"/>
</dbReference>
<dbReference type="Proteomes" id="UP000244915">
    <property type="component" value="Chromosome 1"/>
</dbReference>